<evidence type="ECO:0000313" key="2">
    <source>
        <dbReference type="Proteomes" id="UP000654918"/>
    </source>
</evidence>
<dbReference type="Proteomes" id="UP000654918">
    <property type="component" value="Unassembled WGS sequence"/>
</dbReference>
<name>A0A8H6NQV7_9PEZI</name>
<gene>
    <name evidence="1" type="ORF">CPLU01_00838</name>
</gene>
<proteinExistence type="predicted"/>
<protein>
    <submittedName>
        <fullName evidence="1">Uncharacterized protein</fullName>
    </submittedName>
</protein>
<evidence type="ECO:0000313" key="1">
    <source>
        <dbReference type="EMBL" id="KAF6840843.1"/>
    </source>
</evidence>
<reference evidence="1" key="1">
    <citation type="journal article" date="2020" name="Phytopathology">
        <title>Genome Sequence Resources of Colletotrichum truncatum, C. plurivorum, C. musicola, and C. sojae: Four Species Pathogenic to Soybean (Glycine max).</title>
        <authorList>
            <person name="Rogerio F."/>
            <person name="Boufleur T.R."/>
            <person name="Ciampi-Guillardi M."/>
            <person name="Sukno S.A."/>
            <person name="Thon M.R."/>
            <person name="Massola Junior N.S."/>
            <person name="Baroncelli R."/>
        </authorList>
    </citation>
    <scope>NUCLEOTIDE SEQUENCE</scope>
    <source>
        <strain evidence="1">LFN00145</strain>
    </source>
</reference>
<accession>A0A8H6NQV7</accession>
<dbReference type="AlphaFoldDB" id="A0A8H6NQV7"/>
<comment type="caution">
    <text evidence="1">The sequence shown here is derived from an EMBL/GenBank/DDBJ whole genome shotgun (WGS) entry which is preliminary data.</text>
</comment>
<organism evidence="1 2">
    <name type="scientific">Colletotrichum plurivorum</name>
    <dbReference type="NCBI Taxonomy" id="2175906"/>
    <lineage>
        <taxon>Eukaryota</taxon>
        <taxon>Fungi</taxon>
        <taxon>Dikarya</taxon>
        <taxon>Ascomycota</taxon>
        <taxon>Pezizomycotina</taxon>
        <taxon>Sordariomycetes</taxon>
        <taxon>Hypocreomycetidae</taxon>
        <taxon>Glomerellales</taxon>
        <taxon>Glomerellaceae</taxon>
        <taxon>Colletotrichum</taxon>
        <taxon>Colletotrichum orchidearum species complex</taxon>
    </lineage>
</organism>
<dbReference type="EMBL" id="WIGO01000005">
    <property type="protein sequence ID" value="KAF6840843.1"/>
    <property type="molecule type" value="Genomic_DNA"/>
</dbReference>
<keyword evidence="2" id="KW-1185">Reference proteome</keyword>
<sequence length="75" mass="7803">MAWTASRDSSLPIADSPAGAAHLDELSSVDTDQTCWALGKTDDTGGRSAAAGFLFSRRCCLPGQPSGKAKLEAYI</sequence>